<dbReference type="NCBIfam" id="TIGR00152">
    <property type="entry name" value="dephospho-CoA kinase"/>
    <property type="match status" value="1"/>
</dbReference>
<name>A0ABT5FCX3_9GAMM</name>
<keyword evidence="2 4" id="KW-0067">ATP-binding</keyword>
<dbReference type="RefSeq" id="WP_215963416.1">
    <property type="nucleotide sequence ID" value="NZ_JAQOMS010000002.1"/>
</dbReference>
<dbReference type="EMBL" id="JAQOMS010000002">
    <property type="protein sequence ID" value="MDC2889377.1"/>
    <property type="molecule type" value="Genomic_DNA"/>
</dbReference>
<comment type="similarity">
    <text evidence="4">Belongs to the CoaE family.</text>
</comment>
<comment type="subcellular location">
    <subcellularLocation>
        <location evidence="4">Cytoplasm</location>
    </subcellularLocation>
</comment>
<evidence type="ECO:0000313" key="6">
    <source>
        <dbReference type="EMBL" id="MDC2889377.1"/>
    </source>
</evidence>
<evidence type="ECO:0000256" key="2">
    <source>
        <dbReference type="ARBA" id="ARBA00022840"/>
    </source>
</evidence>
<accession>A0ABT5FCX3</accession>
<keyword evidence="4 6" id="KW-0808">Transferase</keyword>
<comment type="caution">
    <text evidence="6">The sequence shown here is derived from an EMBL/GenBank/DDBJ whole genome shotgun (WGS) entry which is preliminary data.</text>
</comment>
<reference evidence="6 7" key="1">
    <citation type="submission" date="2023-01" db="EMBL/GenBank/DDBJ databases">
        <title>Psychrosphaera sp. nov., isolated from marine algae.</title>
        <authorList>
            <person name="Bayburt H."/>
            <person name="Choi B.J."/>
            <person name="Kim J.M."/>
            <person name="Choi D.G."/>
            <person name="Jeon C.O."/>
        </authorList>
    </citation>
    <scope>NUCLEOTIDE SEQUENCE [LARGE SCALE GENOMIC DNA]</scope>
    <source>
        <strain evidence="6 7">G1-22</strain>
    </source>
</reference>
<feature type="binding site" evidence="4">
    <location>
        <begin position="16"/>
        <end position="21"/>
    </location>
    <ligand>
        <name>ATP</name>
        <dbReference type="ChEBI" id="CHEBI:30616"/>
    </ligand>
</feature>
<evidence type="ECO:0000256" key="4">
    <source>
        <dbReference type="HAMAP-Rule" id="MF_00376"/>
    </source>
</evidence>
<comment type="pathway">
    <text evidence="4">Cofactor biosynthesis; coenzyme A biosynthesis; CoA from (R)-pantothenate: step 5/5.</text>
</comment>
<keyword evidence="4 6" id="KW-0418">Kinase</keyword>
<dbReference type="PROSITE" id="PS51219">
    <property type="entry name" value="DPCK"/>
    <property type="match status" value="1"/>
</dbReference>
<keyword evidence="3 4" id="KW-0173">Coenzyme A biosynthesis</keyword>
<proteinExistence type="inferred from homology"/>
<evidence type="ECO:0000256" key="1">
    <source>
        <dbReference type="ARBA" id="ARBA00022741"/>
    </source>
</evidence>
<dbReference type="Proteomes" id="UP001528411">
    <property type="component" value="Unassembled WGS sequence"/>
</dbReference>
<dbReference type="PANTHER" id="PTHR10695">
    <property type="entry name" value="DEPHOSPHO-COA KINASE-RELATED"/>
    <property type="match status" value="1"/>
</dbReference>
<dbReference type="PANTHER" id="PTHR10695:SF46">
    <property type="entry name" value="BIFUNCTIONAL COENZYME A SYNTHASE-RELATED"/>
    <property type="match status" value="1"/>
</dbReference>
<evidence type="ECO:0000256" key="3">
    <source>
        <dbReference type="ARBA" id="ARBA00022993"/>
    </source>
</evidence>
<dbReference type="CDD" id="cd02022">
    <property type="entry name" value="DPCK"/>
    <property type="match status" value="1"/>
</dbReference>
<keyword evidence="7" id="KW-1185">Reference proteome</keyword>
<dbReference type="GO" id="GO:0004140">
    <property type="term" value="F:dephospho-CoA kinase activity"/>
    <property type="evidence" value="ECO:0007669"/>
    <property type="project" value="UniProtKB-EC"/>
</dbReference>
<evidence type="ECO:0000256" key="5">
    <source>
        <dbReference type="NCBIfam" id="TIGR00152"/>
    </source>
</evidence>
<sequence length="202" mass="21980">MSQPKKLIIGITGGIGSGKTAATNIFQQLGIDVVDADIVARDIVKVGSPVLDLIVKQFGKGIILADGSLNRAMLRQQIFSDNAQKLALNAIMHPAIRAELLAQLDAATSDYVLLSAPLLFENGLEKYVDKVIVVDVDESVQMRRASDRDGVEPSQIEAIINSQLSRHERKNKADFIIDNSGSLLMLNEQVKAAHIWAKNLII</sequence>
<comment type="function">
    <text evidence="4">Catalyzes the phosphorylation of the 3'-hydroxyl group of dephosphocoenzyme A to form coenzyme A.</text>
</comment>
<dbReference type="HAMAP" id="MF_00376">
    <property type="entry name" value="Dephospho_CoA_kinase"/>
    <property type="match status" value="1"/>
</dbReference>
<comment type="catalytic activity">
    <reaction evidence="4">
        <text>3'-dephospho-CoA + ATP = ADP + CoA + H(+)</text>
        <dbReference type="Rhea" id="RHEA:18245"/>
        <dbReference type="ChEBI" id="CHEBI:15378"/>
        <dbReference type="ChEBI" id="CHEBI:30616"/>
        <dbReference type="ChEBI" id="CHEBI:57287"/>
        <dbReference type="ChEBI" id="CHEBI:57328"/>
        <dbReference type="ChEBI" id="CHEBI:456216"/>
        <dbReference type="EC" id="2.7.1.24"/>
    </reaction>
</comment>
<dbReference type="Pfam" id="PF01121">
    <property type="entry name" value="CoaE"/>
    <property type="match status" value="1"/>
</dbReference>
<evidence type="ECO:0000313" key="7">
    <source>
        <dbReference type="Proteomes" id="UP001528411"/>
    </source>
</evidence>
<dbReference type="InterPro" id="IPR001977">
    <property type="entry name" value="Depp_CoAkinase"/>
</dbReference>
<organism evidence="6 7">
    <name type="scientific">Psychrosphaera algicola</name>
    <dbReference type="NCBI Taxonomy" id="3023714"/>
    <lineage>
        <taxon>Bacteria</taxon>
        <taxon>Pseudomonadati</taxon>
        <taxon>Pseudomonadota</taxon>
        <taxon>Gammaproteobacteria</taxon>
        <taxon>Alteromonadales</taxon>
        <taxon>Pseudoalteromonadaceae</taxon>
        <taxon>Psychrosphaera</taxon>
    </lineage>
</organism>
<keyword evidence="1 4" id="KW-0547">Nucleotide-binding</keyword>
<dbReference type="EC" id="2.7.1.24" evidence="4 5"/>
<keyword evidence="4" id="KW-0963">Cytoplasm</keyword>
<protein>
    <recommendedName>
        <fullName evidence="4 5">Dephospho-CoA kinase</fullName>
        <ecNumber evidence="4 5">2.7.1.24</ecNumber>
    </recommendedName>
    <alternativeName>
        <fullName evidence="4">Dephosphocoenzyme A kinase</fullName>
    </alternativeName>
</protein>
<gene>
    <name evidence="4 6" type="primary">coaE</name>
    <name evidence="6" type="ORF">PN838_12035</name>
</gene>